<feature type="compositionally biased region" description="Basic and acidic residues" evidence="1">
    <location>
        <begin position="76"/>
        <end position="86"/>
    </location>
</feature>
<reference evidence="2 3" key="1">
    <citation type="journal article" date="2020" name="ISME J.">
        <title>Uncovering the hidden diversity of litter-decomposition mechanisms in mushroom-forming fungi.</title>
        <authorList>
            <person name="Floudas D."/>
            <person name="Bentzer J."/>
            <person name="Ahren D."/>
            <person name="Johansson T."/>
            <person name="Persson P."/>
            <person name="Tunlid A."/>
        </authorList>
    </citation>
    <scope>NUCLEOTIDE SEQUENCE [LARGE SCALE GENOMIC DNA]</scope>
    <source>
        <strain evidence="2 3">CBS 661.87</strain>
    </source>
</reference>
<proteinExistence type="predicted"/>
<dbReference type="Proteomes" id="UP000565441">
    <property type="component" value="Unassembled WGS sequence"/>
</dbReference>
<feature type="region of interest" description="Disordered" evidence="1">
    <location>
        <begin position="1"/>
        <end position="20"/>
    </location>
</feature>
<sequence>MALEHFTKLLSGSKSDVDGNTALTTLVGVVNPTSGYHPHGQGSAIPPSSPPPPPPPPEPPRPRGAVDHAAQGDAAAKGDKKGDKKGPKATKKFAK</sequence>
<dbReference type="AlphaFoldDB" id="A0A8H5M2P4"/>
<accession>A0A8H5M2P4</accession>
<gene>
    <name evidence="2" type="ORF">D9615_005890</name>
</gene>
<evidence type="ECO:0000313" key="2">
    <source>
        <dbReference type="EMBL" id="KAF5379100.1"/>
    </source>
</evidence>
<evidence type="ECO:0000256" key="1">
    <source>
        <dbReference type="SAM" id="MobiDB-lite"/>
    </source>
</evidence>
<feature type="compositionally biased region" description="Pro residues" evidence="1">
    <location>
        <begin position="47"/>
        <end position="59"/>
    </location>
</feature>
<protein>
    <submittedName>
        <fullName evidence="2">Uncharacterized protein</fullName>
    </submittedName>
</protein>
<keyword evidence="3" id="KW-1185">Reference proteome</keyword>
<name>A0A8H5M2P4_9AGAR</name>
<evidence type="ECO:0000313" key="3">
    <source>
        <dbReference type="Proteomes" id="UP000565441"/>
    </source>
</evidence>
<dbReference type="EMBL" id="JAACJP010000017">
    <property type="protein sequence ID" value="KAF5379100.1"/>
    <property type="molecule type" value="Genomic_DNA"/>
</dbReference>
<organism evidence="2 3">
    <name type="scientific">Tricholomella constricta</name>
    <dbReference type="NCBI Taxonomy" id="117010"/>
    <lineage>
        <taxon>Eukaryota</taxon>
        <taxon>Fungi</taxon>
        <taxon>Dikarya</taxon>
        <taxon>Basidiomycota</taxon>
        <taxon>Agaricomycotina</taxon>
        <taxon>Agaricomycetes</taxon>
        <taxon>Agaricomycetidae</taxon>
        <taxon>Agaricales</taxon>
        <taxon>Tricholomatineae</taxon>
        <taxon>Lyophyllaceae</taxon>
        <taxon>Tricholomella</taxon>
    </lineage>
</organism>
<comment type="caution">
    <text evidence="2">The sequence shown here is derived from an EMBL/GenBank/DDBJ whole genome shotgun (WGS) entry which is preliminary data.</text>
</comment>
<feature type="region of interest" description="Disordered" evidence="1">
    <location>
        <begin position="30"/>
        <end position="95"/>
    </location>
</feature>